<dbReference type="GO" id="GO:0005516">
    <property type="term" value="F:calmodulin binding"/>
    <property type="evidence" value="ECO:0007669"/>
    <property type="project" value="TreeGrafter"/>
</dbReference>
<evidence type="ECO:0000313" key="2">
    <source>
        <dbReference type="Proteomes" id="UP000007646"/>
    </source>
</evidence>
<dbReference type="Pfam" id="PF00612">
    <property type="entry name" value="IQ"/>
    <property type="match status" value="1"/>
</dbReference>
<dbReference type="AlphaFoldDB" id="G3UHX2"/>
<dbReference type="Ensembl" id="ENSLAFT00000036224.1">
    <property type="protein sequence ID" value="ENSLAFP00000027430.1"/>
    <property type="gene ID" value="ENSLAFG00000030425.1"/>
</dbReference>
<name>G3UHX2_LOXAF</name>
<dbReference type="Gene3D" id="1.20.5.190">
    <property type="match status" value="2"/>
</dbReference>
<dbReference type="PANTHER" id="PTHR21633">
    <property type="entry name" value="IQ MOTIF CONTAINING F"/>
    <property type="match status" value="1"/>
</dbReference>
<sequence length="153" mass="18543">QPPQKKKKRPDNEAEAIKIQAWWRGTLVRRTLLHAALQAWIIQCWWRQTLARLQTKKRQEALECFARRERAATSAQAWFRMLCIRRRYCRLLNAVRIIQAYWRWRWRLRHCHTRGDFQGSYELTANQLQLRLEILLGSLTCRITDCIPFPIKE</sequence>
<reference evidence="1 2" key="1">
    <citation type="submission" date="2009-06" db="EMBL/GenBank/DDBJ databases">
        <title>The Genome Sequence of Loxodonta africana (African elephant).</title>
        <authorList>
            <person name="Di Palma F."/>
            <person name="Heiman D."/>
            <person name="Young S."/>
            <person name="Johnson J."/>
            <person name="Lander E.S."/>
            <person name="Lindblad-Toh K."/>
        </authorList>
    </citation>
    <scope>NUCLEOTIDE SEQUENCE [LARGE SCALE GENOMIC DNA]</scope>
    <source>
        <strain evidence="1 2">Isolate ISIS603380</strain>
    </source>
</reference>
<dbReference type="SMART" id="SM00015">
    <property type="entry name" value="IQ"/>
    <property type="match status" value="3"/>
</dbReference>
<dbReference type="HOGENOM" id="CLU_114989_2_0_1"/>
<dbReference type="InterPro" id="IPR039887">
    <property type="entry name" value="IQCF"/>
</dbReference>
<dbReference type="GeneTree" id="ENSGT00390000004641"/>
<keyword evidence="2" id="KW-1185">Reference proteome</keyword>
<evidence type="ECO:0000313" key="1">
    <source>
        <dbReference type="Ensembl" id="ENSLAFP00000027430.1"/>
    </source>
</evidence>
<evidence type="ECO:0008006" key="3">
    <source>
        <dbReference type="Google" id="ProtNLM"/>
    </source>
</evidence>
<dbReference type="PROSITE" id="PS50096">
    <property type="entry name" value="IQ"/>
    <property type="match status" value="2"/>
</dbReference>
<protein>
    <recommendedName>
        <fullName evidence="3">IQ motif containing F5</fullName>
    </recommendedName>
</protein>
<organism evidence="1 2">
    <name type="scientific">Loxodonta africana</name>
    <name type="common">African elephant</name>
    <dbReference type="NCBI Taxonomy" id="9785"/>
    <lineage>
        <taxon>Eukaryota</taxon>
        <taxon>Metazoa</taxon>
        <taxon>Chordata</taxon>
        <taxon>Craniata</taxon>
        <taxon>Vertebrata</taxon>
        <taxon>Euteleostomi</taxon>
        <taxon>Mammalia</taxon>
        <taxon>Eutheria</taxon>
        <taxon>Afrotheria</taxon>
        <taxon>Proboscidea</taxon>
        <taxon>Elephantidae</taxon>
        <taxon>Loxodonta</taxon>
    </lineage>
</organism>
<reference evidence="1" key="3">
    <citation type="submission" date="2025-09" db="UniProtKB">
        <authorList>
            <consortium name="Ensembl"/>
        </authorList>
    </citation>
    <scope>IDENTIFICATION</scope>
    <source>
        <strain evidence="1">Isolate ISIS603380</strain>
    </source>
</reference>
<dbReference type="eggNOG" id="ENOG502RU0P">
    <property type="taxonomic scope" value="Eukaryota"/>
</dbReference>
<dbReference type="InParanoid" id="G3UHX2"/>
<dbReference type="InterPro" id="IPR000048">
    <property type="entry name" value="IQ_motif_EF-hand-BS"/>
</dbReference>
<dbReference type="Proteomes" id="UP000007646">
    <property type="component" value="Unassembled WGS sequence"/>
</dbReference>
<reference evidence="1" key="2">
    <citation type="submission" date="2025-08" db="UniProtKB">
        <authorList>
            <consortium name="Ensembl"/>
        </authorList>
    </citation>
    <scope>IDENTIFICATION</scope>
    <source>
        <strain evidence="1">Isolate ISIS603380</strain>
    </source>
</reference>
<proteinExistence type="predicted"/>
<dbReference type="OMA" id="CRIADCI"/>
<dbReference type="FunFam" id="1.20.5.190:FF:000014">
    <property type="entry name" value="IQ motif containing F5"/>
    <property type="match status" value="1"/>
</dbReference>
<accession>G3UHX2</accession>
<dbReference type="PANTHER" id="PTHR21633:SF10">
    <property type="entry name" value="IQ MOTIF CONTAINING F4"/>
    <property type="match status" value="1"/>
</dbReference>